<reference evidence="5 6" key="1">
    <citation type="journal article" date="2007" name="Nat. Biotechnol.">
        <title>Genome sequence of the lignocellulose-bioconverting and xylose-fermenting yeast Pichia stipitis.</title>
        <authorList>
            <person name="Jeffries T.W."/>
            <person name="Grigoriev I.V."/>
            <person name="Grimwood J."/>
            <person name="Laplaza J.M."/>
            <person name="Aerts A."/>
            <person name="Salamov A."/>
            <person name="Schmutz J."/>
            <person name="Lindquist E."/>
            <person name="Dehal P."/>
            <person name="Shapiro H."/>
            <person name="Jin Y.S."/>
            <person name="Passoth V."/>
            <person name="Richardson P.M."/>
        </authorList>
    </citation>
    <scope>NUCLEOTIDE SEQUENCE [LARGE SCALE GENOMIC DNA]</scope>
    <source>
        <strain evidence="6">ATCC 58785 / CBS 6054 / NBRC 10063 / NRRL Y-11545</strain>
    </source>
</reference>
<dbReference type="InterPro" id="IPR007193">
    <property type="entry name" value="Upf2/Nmd2_C"/>
</dbReference>
<evidence type="ECO:0000256" key="2">
    <source>
        <dbReference type="ARBA" id="ARBA00022490"/>
    </source>
</evidence>
<dbReference type="SUPFAM" id="SSF48371">
    <property type="entry name" value="ARM repeat"/>
    <property type="match status" value="2"/>
</dbReference>
<evidence type="ECO:0000256" key="1">
    <source>
        <dbReference type="ARBA" id="ARBA00004496"/>
    </source>
</evidence>
<dbReference type="GO" id="GO:0035145">
    <property type="term" value="C:exon-exon junction complex"/>
    <property type="evidence" value="ECO:0007669"/>
    <property type="project" value="TreeGrafter"/>
</dbReference>
<dbReference type="STRING" id="322104.A3LN72"/>
<name>A3LN72_PICST</name>
<proteinExistence type="predicted"/>
<dbReference type="Gene3D" id="1.25.40.180">
    <property type="match status" value="3"/>
</dbReference>
<keyword evidence="6" id="KW-1185">Reference proteome</keyword>
<dbReference type="PANTHER" id="PTHR12839:SF7">
    <property type="entry name" value="REGULATOR OF NONSENSE TRANSCRIPTS 2"/>
    <property type="match status" value="1"/>
</dbReference>
<dbReference type="InterPro" id="IPR039762">
    <property type="entry name" value="Nmd2/UPF2"/>
</dbReference>
<dbReference type="GeneID" id="4836634"/>
<evidence type="ECO:0000259" key="4">
    <source>
        <dbReference type="SMART" id="SM00543"/>
    </source>
</evidence>
<feature type="compositionally biased region" description="Acidic residues" evidence="3">
    <location>
        <begin position="833"/>
        <end position="905"/>
    </location>
</feature>
<protein>
    <submittedName>
        <fullName evidence="5">Protein involved in decay of mRNA containing nonsense codons</fullName>
    </submittedName>
</protein>
<dbReference type="eggNOG" id="KOG2051">
    <property type="taxonomic scope" value="Eukaryota"/>
</dbReference>
<dbReference type="RefSeq" id="XP_001382835.2">
    <property type="nucleotide sequence ID" value="XM_001382798.1"/>
</dbReference>
<dbReference type="Pfam" id="PF02854">
    <property type="entry name" value="MIF4G"/>
    <property type="match status" value="1"/>
</dbReference>
<organism evidence="5 6">
    <name type="scientific">Scheffersomyces stipitis (strain ATCC 58785 / CBS 6054 / NBRC 10063 / NRRL Y-11545)</name>
    <name type="common">Yeast</name>
    <name type="synonym">Pichia stipitis</name>
    <dbReference type="NCBI Taxonomy" id="322104"/>
    <lineage>
        <taxon>Eukaryota</taxon>
        <taxon>Fungi</taxon>
        <taxon>Dikarya</taxon>
        <taxon>Ascomycota</taxon>
        <taxon>Saccharomycotina</taxon>
        <taxon>Pichiomycetes</taxon>
        <taxon>Debaryomycetaceae</taxon>
        <taxon>Scheffersomyces</taxon>
    </lineage>
</organism>
<dbReference type="HOGENOM" id="CLU_002633_1_0_1"/>
<feature type="region of interest" description="Disordered" evidence="3">
    <location>
        <begin position="829"/>
        <end position="915"/>
    </location>
</feature>
<dbReference type="GO" id="GO:0005737">
    <property type="term" value="C:cytoplasm"/>
    <property type="evidence" value="ECO:0007669"/>
    <property type="project" value="UniProtKB-SubCell"/>
</dbReference>
<dbReference type="SMART" id="SM00543">
    <property type="entry name" value="MIF4G"/>
    <property type="match status" value="3"/>
</dbReference>
<dbReference type="InterPro" id="IPR003890">
    <property type="entry name" value="MIF4G-like_typ-3"/>
</dbReference>
<gene>
    <name evidence="5" type="primary">NMD2</name>
    <name evidence="5" type="ORF">PICST_81669</name>
</gene>
<feature type="compositionally biased region" description="Basic and acidic residues" evidence="3">
    <location>
        <begin position="906"/>
        <end position="915"/>
    </location>
</feature>
<feature type="domain" description="MIF4G" evidence="4">
    <location>
        <begin position="579"/>
        <end position="804"/>
    </location>
</feature>
<dbReference type="Pfam" id="PF04050">
    <property type="entry name" value="Upf2"/>
    <property type="match status" value="1"/>
</dbReference>
<dbReference type="FunCoup" id="A3LN72">
    <property type="interactions" value="1035"/>
</dbReference>
<dbReference type="PANTHER" id="PTHR12839">
    <property type="entry name" value="NONSENSE-MEDIATED MRNA DECAY PROTEIN 2 UP-FRAMESHIFT SUPPRESSOR 2"/>
    <property type="match status" value="1"/>
</dbReference>
<dbReference type="GO" id="GO:0003723">
    <property type="term" value="F:RNA binding"/>
    <property type="evidence" value="ECO:0007669"/>
    <property type="project" value="InterPro"/>
</dbReference>
<keyword evidence="2" id="KW-0963">Cytoplasm</keyword>
<feature type="domain" description="MIF4G" evidence="4">
    <location>
        <begin position="37"/>
        <end position="266"/>
    </location>
</feature>
<comment type="subcellular location">
    <subcellularLocation>
        <location evidence="1">Cytoplasm</location>
    </subcellularLocation>
</comment>
<dbReference type="OMA" id="DFQHHQI"/>
<dbReference type="InterPro" id="IPR016024">
    <property type="entry name" value="ARM-type_fold"/>
</dbReference>
<dbReference type="InParanoid" id="A3LN72"/>
<accession>A3LN72</accession>
<feature type="domain" description="MIF4G" evidence="4">
    <location>
        <begin position="375"/>
        <end position="562"/>
    </location>
</feature>
<dbReference type="OrthoDB" id="27832at2759"/>
<dbReference type="GO" id="GO:0006310">
    <property type="term" value="P:DNA recombination"/>
    <property type="evidence" value="ECO:0007669"/>
    <property type="project" value="EnsemblFungi"/>
</dbReference>
<dbReference type="EMBL" id="CP000496">
    <property type="protein sequence ID" value="ABN64806.2"/>
    <property type="molecule type" value="Genomic_DNA"/>
</dbReference>
<dbReference type="AlphaFoldDB" id="A3LN72"/>
<evidence type="ECO:0000313" key="6">
    <source>
        <dbReference type="Proteomes" id="UP000002258"/>
    </source>
</evidence>
<evidence type="ECO:0000256" key="3">
    <source>
        <dbReference type="SAM" id="MobiDB-lite"/>
    </source>
</evidence>
<dbReference type="GO" id="GO:0070478">
    <property type="term" value="P:nuclear-transcribed mRNA catabolic process, 3'-5' exonucleolytic nonsense-mediated decay"/>
    <property type="evidence" value="ECO:0007669"/>
    <property type="project" value="EnsemblFungi"/>
</dbReference>
<dbReference type="Proteomes" id="UP000002258">
    <property type="component" value="Chromosome 2"/>
</dbReference>
<evidence type="ECO:0000313" key="5">
    <source>
        <dbReference type="EMBL" id="ABN64806.2"/>
    </source>
</evidence>
<sequence length="1028" mass="118938">MEKSELDIRRRQLASVNREAWSGEYVFSTANKLDSSLKKNTAFIKKVRTGINSDQYKSILKDIETVSLEKYISEIITSLSEALFKVSRSDDILAAMEVVSALHQRFPTQLAPYLLINLLVGVANPIRAHQSDREKEEIARISRQKNVLRLIGEFYIIGIFRKLNDCTKDMVPDDILRKFSKSAAEPIVTPVLKDVLNFEINLGNSLGVLQAFLKRFQHIIYDENNDLLSSEVKNVWRQIFTIYTKAVFSIQVDLNRQAISVASRNKKAAIRTGKILDEHTSELNEVSELLEKFKSAAEFLGGVVGMTPPKLFTENSSQVSESSTVEVVKQKSLNEDELGGIWDDIREKNFYTKIPTLEELQEQYPPTEINTTKDGEKIEYFLSKLENVPQSNVDQLVVDFNDLHLNNKATRNRILKFLIETPEISNLKYYCRFLKVNESNLSDLIHELIEFLDKGFRSQIYHNKLNFKNIYFFVELIKFKMIPTHIIFHKIRTLTLNITSSNNIDILSVFYEHAGRFLLNETEYRELMLSMISLLKEKKKAQNLTIDEKMAIRNLLVVIDPPITKVNNLQQPKFTVVQQYIRRLIQVELTNKTASQVSVELRRVDYRADKDNYFVLIDCLSSPEDLNYDNIPSLAEILEKMSKKNKHVLARTVDTIIEKIIRGLEENDYRLNRVRMAHIKYISDIFNYKLVNFKFIRDLLYKIVTYGHPNKQPLPGNRSISIDLPDNYFRVQLCCLLLMSIGSVVEVGRRRKKIQKNSEQEDVNISALRDFLIFLQYYTYCKEQPIPMELEFRINDVLVKYIDTGMVRFVGLHESVLALQGVVERNKLRAESNEYDEPEDDEDEDEVEDDDDFEDDEIDNYSDDYGDDDGYDDEDDDEDDDDDDDDQEEEDDDNDDESGSSDGESEEHTRVLTETEKIKLAEDKKFADELEEEYKKIVLDSYVSNQSIASSSRGKFSVPIPTRVANEQPSENKGKVGFSLLTKSGKKTNVKQLNLPTDTKFAETILREKANQQEHKERIMNLVMNMET</sequence>
<dbReference type="KEGG" id="pic:PICST_81669"/>